<dbReference type="AlphaFoldDB" id="A0A1R3WIB9"/>
<accession>A0A1R3WIB9</accession>
<dbReference type="Proteomes" id="UP000186997">
    <property type="component" value="Unassembled WGS sequence"/>
</dbReference>
<evidence type="ECO:0000313" key="1">
    <source>
        <dbReference type="EMBL" id="SIT77126.1"/>
    </source>
</evidence>
<proteinExistence type="predicted"/>
<dbReference type="STRING" id="287098.SAMN05421665_0503"/>
<name>A0A1R3WIB9_9RHOB</name>
<dbReference type="EMBL" id="FTPR01000001">
    <property type="protein sequence ID" value="SIT77126.1"/>
    <property type="molecule type" value="Genomic_DNA"/>
</dbReference>
<evidence type="ECO:0000313" key="2">
    <source>
        <dbReference type="Proteomes" id="UP000186997"/>
    </source>
</evidence>
<gene>
    <name evidence="1" type="ORF">SAMN05421665_0503</name>
</gene>
<protein>
    <submittedName>
        <fullName evidence="1">Uncharacterized protein</fullName>
    </submittedName>
</protein>
<keyword evidence="2" id="KW-1185">Reference proteome</keyword>
<reference evidence="2" key="1">
    <citation type="submission" date="2017-01" db="EMBL/GenBank/DDBJ databases">
        <authorList>
            <person name="Varghese N."/>
            <person name="Submissions S."/>
        </authorList>
    </citation>
    <scope>NUCLEOTIDE SEQUENCE [LARGE SCALE GENOMIC DNA]</scope>
    <source>
        <strain evidence="2">DSM 29591</strain>
    </source>
</reference>
<sequence length="76" mass="8866">MRNPLACQRVGSCSWLNNPRSVANVQRRVWCRRCWVDSFHSHPETVDTLLEAEWLRLRSKTVSADAAFGRHLWTSL</sequence>
<organism evidence="1 2">
    <name type="scientific">Yoonia rosea</name>
    <dbReference type="NCBI Taxonomy" id="287098"/>
    <lineage>
        <taxon>Bacteria</taxon>
        <taxon>Pseudomonadati</taxon>
        <taxon>Pseudomonadota</taxon>
        <taxon>Alphaproteobacteria</taxon>
        <taxon>Rhodobacterales</taxon>
        <taxon>Paracoccaceae</taxon>
        <taxon>Yoonia</taxon>
    </lineage>
</organism>